<evidence type="ECO:0000256" key="13">
    <source>
        <dbReference type="ARBA" id="ARBA00023239"/>
    </source>
</evidence>
<dbReference type="PANTHER" id="PTHR21022">
    <property type="entry name" value="PREPHENATE DEHYDRATASE P PROTEIN"/>
    <property type="match status" value="1"/>
</dbReference>
<dbReference type="SMART" id="SM00830">
    <property type="entry name" value="CM_2"/>
    <property type="match status" value="1"/>
</dbReference>
<evidence type="ECO:0000256" key="7">
    <source>
        <dbReference type="ARBA" id="ARBA00014401"/>
    </source>
</evidence>
<dbReference type="PROSITE" id="PS51171">
    <property type="entry name" value="PREPHENATE_DEHYDR_3"/>
    <property type="match status" value="1"/>
</dbReference>
<dbReference type="UniPathway" id="UPA00121">
    <property type="reaction ID" value="UER00345"/>
</dbReference>
<dbReference type="InterPro" id="IPR018528">
    <property type="entry name" value="Preph_deHydtase_CS"/>
</dbReference>
<dbReference type="GO" id="GO:0004106">
    <property type="term" value="F:chorismate mutase activity"/>
    <property type="evidence" value="ECO:0007669"/>
    <property type="project" value="UniProtKB-EC"/>
</dbReference>
<evidence type="ECO:0000256" key="16">
    <source>
        <dbReference type="ARBA" id="ARBA00031520"/>
    </source>
</evidence>
<dbReference type="GO" id="GO:0046417">
    <property type="term" value="P:chorismate metabolic process"/>
    <property type="evidence" value="ECO:0007669"/>
    <property type="project" value="InterPro"/>
</dbReference>
<feature type="domain" description="Prephenate dehydratase" evidence="20">
    <location>
        <begin position="90"/>
        <end position="265"/>
    </location>
</feature>
<feature type="domain" description="Chorismate mutase" evidence="19">
    <location>
        <begin position="1"/>
        <end position="90"/>
    </location>
</feature>
<dbReference type="InterPro" id="IPR002701">
    <property type="entry name" value="CM_II_prokaryot"/>
</dbReference>
<dbReference type="InterPro" id="IPR002912">
    <property type="entry name" value="ACT_dom"/>
</dbReference>
<dbReference type="Gene3D" id="3.40.190.10">
    <property type="entry name" value="Periplasmic binding protein-like II"/>
    <property type="match status" value="2"/>
</dbReference>
<dbReference type="NCBIfam" id="TIGR01807">
    <property type="entry name" value="CM_P2"/>
    <property type="match status" value="1"/>
</dbReference>
<dbReference type="GO" id="GO:0005737">
    <property type="term" value="C:cytoplasm"/>
    <property type="evidence" value="ECO:0007669"/>
    <property type="project" value="UniProtKB-SubCell"/>
</dbReference>
<dbReference type="PROSITE" id="PS00858">
    <property type="entry name" value="PREPHENATE_DEHYDR_2"/>
    <property type="match status" value="1"/>
</dbReference>
<keyword evidence="9" id="KW-0028">Amino-acid biosynthesis</keyword>
<dbReference type="NCBIfam" id="NF008865">
    <property type="entry name" value="PRK11898.1"/>
    <property type="match status" value="1"/>
</dbReference>
<evidence type="ECO:0000256" key="8">
    <source>
        <dbReference type="ARBA" id="ARBA00022490"/>
    </source>
</evidence>
<gene>
    <name evidence="22" type="ORF">MNBD_GAMMA21-596</name>
</gene>
<dbReference type="InterPro" id="IPR036979">
    <property type="entry name" value="CM_dom_sf"/>
</dbReference>
<evidence type="ECO:0000256" key="14">
    <source>
        <dbReference type="ARBA" id="ARBA00023268"/>
    </source>
</evidence>
<comment type="catalytic activity">
    <reaction evidence="1">
        <text>chorismate = prephenate</text>
        <dbReference type="Rhea" id="RHEA:13897"/>
        <dbReference type="ChEBI" id="CHEBI:29748"/>
        <dbReference type="ChEBI" id="CHEBI:29934"/>
        <dbReference type="EC" id="5.4.99.5"/>
    </reaction>
</comment>
<organism evidence="22">
    <name type="scientific">hydrothermal vent metagenome</name>
    <dbReference type="NCBI Taxonomy" id="652676"/>
    <lineage>
        <taxon>unclassified sequences</taxon>
        <taxon>metagenomes</taxon>
        <taxon>ecological metagenomes</taxon>
    </lineage>
</organism>
<keyword evidence="11" id="KW-0584">Phenylalanine biosynthesis</keyword>
<dbReference type="PANTHER" id="PTHR21022:SF19">
    <property type="entry name" value="PREPHENATE DEHYDRATASE-RELATED"/>
    <property type="match status" value="1"/>
</dbReference>
<evidence type="ECO:0000256" key="3">
    <source>
        <dbReference type="ARBA" id="ARBA00004496"/>
    </source>
</evidence>
<proteinExistence type="predicted"/>
<evidence type="ECO:0000256" key="15">
    <source>
        <dbReference type="ARBA" id="ARBA00031175"/>
    </source>
</evidence>
<dbReference type="InterPro" id="IPR036263">
    <property type="entry name" value="Chorismate_II_sf"/>
</dbReference>
<dbReference type="InterPro" id="IPR001086">
    <property type="entry name" value="Preph_deHydtase"/>
</dbReference>
<feature type="coiled-coil region" evidence="18">
    <location>
        <begin position="5"/>
        <end position="39"/>
    </location>
</feature>
<evidence type="ECO:0000256" key="5">
    <source>
        <dbReference type="ARBA" id="ARBA00004817"/>
    </source>
</evidence>
<evidence type="ECO:0000256" key="11">
    <source>
        <dbReference type="ARBA" id="ARBA00023222"/>
    </source>
</evidence>
<dbReference type="PROSITE" id="PS00857">
    <property type="entry name" value="PREPHENATE_DEHYDR_1"/>
    <property type="match status" value="1"/>
</dbReference>
<evidence type="ECO:0000256" key="6">
    <source>
        <dbReference type="ARBA" id="ARBA00013147"/>
    </source>
</evidence>
<evidence type="ECO:0000256" key="12">
    <source>
        <dbReference type="ARBA" id="ARBA00023235"/>
    </source>
</evidence>
<comment type="catalytic activity">
    <reaction evidence="17">
        <text>prephenate + H(+) = 3-phenylpyruvate + CO2 + H2O</text>
        <dbReference type="Rhea" id="RHEA:21648"/>
        <dbReference type="ChEBI" id="CHEBI:15377"/>
        <dbReference type="ChEBI" id="CHEBI:15378"/>
        <dbReference type="ChEBI" id="CHEBI:16526"/>
        <dbReference type="ChEBI" id="CHEBI:18005"/>
        <dbReference type="ChEBI" id="CHEBI:29934"/>
        <dbReference type="EC" id="4.2.1.51"/>
    </reaction>
</comment>
<keyword evidence="14" id="KW-0511">Multifunctional enzyme</keyword>
<dbReference type="Gene3D" id="1.20.59.10">
    <property type="entry name" value="Chorismate mutase"/>
    <property type="match status" value="1"/>
</dbReference>
<comment type="function">
    <text evidence="2">Catalyzes the Claisen rearrangement of chorismate to prephenate and the decarboxylation/dehydration of prephenate to phenylpyruvate.</text>
</comment>
<dbReference type="EMBL" id="UOFR01000007">
    <property type="protein sequence ID" value="VAW90859.1"/>
    <property type="molecule type" value="Genomic_DNA"/>
</dbReference>
<dbReference type="SUPFAM" id="SSF55021">
    <property type="entry name" value="ACT-like"/>
    <property type="match status" value="1"/>
</dbReference>
<dbReference type="PROSITE" id="PS51671">
    <property type="entry name" value="ACT"/>
    <property type="match status" value="1"/>
</dbReference>
<dbReference type="CDD" id="cd13630">
    <property type="entry name" value="PBP2_PDT_1"/>
    <property type="match status" value="1"/>
</dbReference>
<accession>A0A3B0ZY49</accession>
<dbReference type="FunFam" id="3.40.190.10:FF:000029">
    <property type="entry name" value="Chorismate mutase/Prephenate dehydratase"/>
    <property type="match status" value="1"/>
</dbReference>
<keyword evidence="10" id="KW-0057">Aromatic amino acid biosynthesis</keyword>
<keyword evidence="12 22" id="KW-0413">Isomerase</keyword>
<dbReference type="InterPro" id="IPR008242">
    <property type="entry name" value="Chor_mutase/pphenate_deHydtase"/>
</dbReference>
<dbReference type="GO" id="GO:0004664">
    <property type="term" value="F:prephenate dehydratase activity"/>
    <property type="evidence" value="ECO:0007669"/>
    <property type="project" value="UniProtKB-EC"/>
</dbReference>
<dbReference type="Pfam" id="PF01817">
    <property type="entry name" value="CM_2"/>
    <property type="match status" value="1"/>
</dbReference>
<evidence type="ECO:0000259" key="21">
    <source>
        <dbReference type="PROSITE" id="PS51671"/>
    </source>
</evidence>
<evidence type="ECO:0000259" key="20">
    <source>
        <dbReference type="PROSITE" id="PS51171"/>
    </source>
</evidence>
<name>A0A3B0ZY49_9ZZZZ</name>
<evidence type="ECO:0000256" key="2">
    <source>
        <dbReference type="ARBA" id="ARBA00002364"/>
    </source>
</evidence>
<evidence type="ECO:0000256" key="17">
    <source>
        <dbReference type="ARBA" id="ARBA00047848"/>
    </source>
</evidence>
<dbReference type="UniPathway" id="UPA00120">
    <property type="reaction ID" value="UER00203"/>
</dbReference>
<protein>
    <recommendedName>
        <fullName evidence="7">Bifunctional chorismate mutase/prephenate dehydratase</fullName>
        <ecNumber evidence="6">4.2.1.51</ecNumber>
    </recommendedName>
    <alternativeName>
        <fullName evidence="16">Chorismate mutase-prephenate dehydratase</fullName>
    </alternativeName>
    <alternativeName>
        <fullName evidence="15">p-protein</fullName>
    </alternativeName>
</protein>
<dbReference type="InterPro" id="IPR045865">
    <property type="entry name" value="ACT-like_dom_sf"/>
</dbReference>
<evidence type="ECO:0000256" key="4">
    <source>
        <dbReference type="ARBA" id="ARBA00004741"/>
    </source>
</evidence>
<dbReference type="Pfam" id="PF01842">
    <property type="entry name" value="ACT"/>
    <property type="match status" value="1"/>
</dbReference>
<dbReference type="FunFam" id="3.30.70.260:FF:000012">
    <property type="entry name" value="Prephenate dehydratase"/>
    <property type="match status" value="1"/>
</dbReference>
<evidence type="ECO:0000256" key="1">
    <source>
        <dbReference type="ARBA" id="ARBA00000824"/>
    </source>
</evidence>
<keyword evidence="8" id="KW-0963">Cytoplasm</keyword>
<dbReference type="Gene3D" id="3.30.70.260">
    <property type="match status" value="1"/>
</dbReference>
<dbReference type="SUPFAM" id="SSF53850">
    <property type="entry name" value="Periplasmic binding protein-like II"/>
    <property type="match status" value="1"/>
</dbReference>
<evidence type="ECO:0000259" key="19">
    <source>
        <dbReference type="PROSITE" id="PS51168"/>
    </source>
</evidence>
<dbReference type="PROSITE" id="PS51168">
    <property type="entry name" value="CHORISMATE_MUT_2"/>
    <property type="match status" value="1"/>
</dbReference>
<dbReference type="AlphaFoldDB" id="A0A3B0ZY49"/>
<feature type="domain" description="ACT" evidence="21">
    <location>
        <begin position="277"/>
        <end position="354"/>
    </location>
</feature>
<evidence type="ECO:0000256" key="9">
    <source>
        <dbReference type="ARBA" id="ARBA00022605"/>
    </source>
</evidence>
<dbReference type="Pfam" id="PF00800">
    <property type="entry name" value="PDT"/>
    <property type="match status" value="1"/>
</dbReference>
<dbReference type="PIRSF" id="PIRSF001500">
    <property type="entry name" value="Chor_mut_pdt_Ppr"/>
    <property type="match status" value="1"/>
</dbReference>
<comment type="pathway">
    <text evidence="4">Amino-acid biosynthesis; L-phenylalanine biosynthesis; phenylpyruvate from prephenate: step 1/1.</text>
</comment>
<comment type="pathway">
    <text evidence="5">Metabolic intermediate biosynthesis; prephenate biosynthesis; prephenate from chorismate: step 1/1.</text>
</comment>
<sequence length="358" mass="39572">MLDKLAQLRIKIDALDEQLQVLLNTRAKLAQDVAAAKNDSDDTNFYRAEREAQVLEKVKSRNKGPLSDEEIARLFREVMSACLALEQVMNIAFLGPEGTFTQSAALKHFGHSVKTLPLASIPDVFREVESGNASYGVVPIENSTEGVISHTLDQFMNSNLHICGEVDLRIHHHLLTNASDLSEIKVIYSHQQSLAQCREWLDTNLPGVEQKNVSSNAEAARQASSDSTAAAIAGDMAAEIYKLNTLVNNIEDEPDNTTRFLIIGKRETPACGKDKTSILISTQNKSGALHGILGPLVKNKISMTRIESRPSRRGMWDYVFFIDCEGHKDDKNVATAIAELEQEARFVRVLGSYPRAVL</sequence>
<keyword evidence="18" id="KW-0175">Coiled coil</keyword>
<reference evidence="22" key="1">
    <citation type="submission" date="2018-06" db="EMBL/GenBank/DDBJ databases">
        <authorList>
            <person name="Zhirakovskaya E."/>
        </authorList>
    </citation>
    <scope>NUCLEOTIDE SEQUENCE</scope>
</reference>
<dbReference type="InterPro" id="IPR010957">
    <property type="entry name" value="G/b/e-P-prot_chorismate_mutase"/>
</dbReference>
<keyword evidence="13 22" id="KW-0456">Lyase</keyword>
<dbReference type="FunFam" id="3.40.190.10:FF:000034">
    <property type="entry name" value="Chorismate mutase/prephenate dehydratase"/>
    <property type="match status" value="1"/>
</dbReference>
<evidence type="ECO:0000313" key="22">
    <source>
        <dbReference type="EMBL" id="VAW90859.1"/>
    </source>
</evidence>
<dbReference type="SUPFAM" id="SSF48600">
    <property type="entry name" value="Chorismate mutase II"/>
    <property type="match status" value="1"/>
</dbReference>
<dbReference type="GO" id="GO:0009094">
    <property type="term" value="P:L-phenylalanine biosynthetic process"/>
    <property type="evidence" value="ECO:0007669"/>
    <property type="project" value="UniProtKB-UniPathway"/>
</dbReference>
<evidence type="ECO:0000256" key="18">
    <source>
        <dbReference type="SAM" id="Coils"/>
    </source>
</evidence>
<dbReference type="EC" id="4.2.1.51" evidence="6"/>
<evidence type="ECO:0000256" key="10">
    <source>
        <dbReference type="ARBA" id="ARBA00023141"/>
    </source>
</evidence>
<comment type="subcellular location">
    <subcellularLocation>
        <location evidence="3">Cytoplasm</location>
    </subcellularLocation>
</comment>
<dbReference type="CDD" id="cd04905">
    <property type="entry name" value="ACT_CM-PDT"/>
    <property type="match status" value="1"/>
</dbReference>